<reference evidence="1 2" key="1">
    <citation type="submission" date="2019-03" db="EMBL/GenBank/DDBJ databases">
        <title>Draft genome sequences of novel Actinobacteria.</title>
        <authorList>
            <person name="Sahin N."/>
            <person name="Ay H."/>
            <person name="Saygin H."/>
        </authorList>
    </citation>
    <scope>NUCLEOTIDE SEQUENCE [LARGE SCALE GENOMIC DNA]</scope>
    <source>
        <strain evidence="1 2">16K309</strain>
    </source>
</reference>
<dbReference type="AlphaFoldDB" id="A0A4R4VRP3"/>
<dbReference type="RefSeq" id="WP_132675616.1">
    <property type="nucleotide sequence ID" value="NZ_SMKS01000026.1"/>
</dbReference>
<evidence type="ECO:0000313" key="1">
    <source>
        <dbReference type="EMBL" id="TDD05005.1"/>
    </source>
</evidence>
<protein>
    <submittedName>
        <fullName evidence="1">Uncharacterized protein</fullName>
    </submittedName>
</protein>
<dbReference type="Proteomes" id="UP000295674">
    <property type="component" value="Unassembled WGS sequence"/>
</dbReference>
<keyword evidence="2" id="KW-1185">Reference proteome</keyword>
<comment type="caution">
    <text evidence="1">The sequence shown here is derived from an EMBL/GenBank/DDBJ whole genome shotgun (WGS) entry which is preliminary data.</text>
</comment>
<accession>A0A4R4VRP3</accession>
<dbReference type="EMBL" id="SMKS01000026">
    <property type="protein sequence ID" value="TDD05005.1"/>
    <property type="molecule type" value="Genomic_DNA"/>
</dbReference>
<sequence length="237" mass="26136">MSRFPPLLRALCERFEDDPSEVDSIDDAELYAEIVFSGSAANSDRCEDGGGELASSDVLSRIESRLNSGWFELGGIPNPQARYAVAPELQVVDLWEPEDWLGMAAKPHGALWTSSFLPDGTPAWSWGEPKVARGSKRNCYELHFRADEVEAYTIDSLQDYLDLVREFPAFTSDGKINVRWRSVAEVFDAVRLSARGLVYSSGVKAEVKGRPTVLHAWESESTAWLTVPPGAALRAIG</sequence>
<proteinExistence type="predicted"/>
<dbReference type="OrthoDB" id="3698302at2"/>
<organism evidence="1 2">
    <name type="scientific">Saccharopolyspora terrae</name>
    <dbReference type="NCBI Taxonomy" id="2530384"/>
    <lineage>
        <taxon>Bacteria</taxon>
        <taxon>Bacillati</taxon>
        <taxon>Actinomycetota</taxon>
        <taxon>Actinomycetes</taxon>
        <taxon>Pseudonocardiales</taxon>
        <taxon>Pseudonocardiaceae</taxon>
        <taxon>Saccharopolyspora</taxon>
    </lineage>
</organism>
<name>A0A4R4VRP3_9PSEU</name>
<evidence type="ECO:0000313" key="2">
    <source>
        <dbReference type="Proteomes" id="UP000295674"/>
    </source>
</evidence>
<gene>
    <name evidence="1" type="ORF">E1181_16060</name>
</gene>